<dbReference type="CDD" id="cd06554">
    <property type="entry name" value="ASCH_ASC-1_like"/>
    <property type="match status" value="1"/>
</dbReference>
<accession>A0A377I274</accession>
<dbReference type="InterPro" id="IPR007374">
    <property type="entry name" value="ASCH_domain"/>
</dbReference>
<organism evidence="2 3">
    <name type="scientific">Haemophilus parahaemolyticus</name>
    <dbReference type="NCBI Taxonomy" id="735"/>
    <lineage>
        <taxon>Bacteria</taxon>
        <taxon>Pseudomonadati</taxon>
        <taxon>Pseudomonadota</taxon>
        <taxon>Gammaproteobacteria</taxon>
        <taxon>Pasteurellales</taxon>
        <taxon>Pasteurellaceae</taxon>
        <taxon>Haemophilus</taxon>
    </lineage>
</organism>
<dbReference type="EMBL" id="UGHH01000002">
    <property type="protein sequence ID" value="STO64328.1"/>
    <property type="molecule type" value="Genomic_DNA"/>
</dbReference>
<evidence type="ECO:0000313" key="2">
    <source>
        <dbReference type="EMBL" id="STO64328.1"/>
    </source>
</evidence>
<gene>
    <name evidence="2" type="ORF">NCTC10794_01392</name>
</gene>
<evidence type="ECO:0000259" key="1">
    <source>
        <dbReference type="Pfam" id="PF04266"/>
    </source>
</evidence>
<evidence type="ECO:0000313" key="3">
    <source>
        <dbReference type="Proteomes" id="UP000254867"/>
    </source>
</evidence>
<dbReference type="Pfam" id="PF04266">
    <property type="entry name" value="ASCH"/>
    <property type="match status" value="1"/>
</dbReference>
<dbReference type="RefSeq" id="WP_119222779.1">
    <property type="nucleotide sequence ID" value="NZ_CALIFA010000086.1"/>
</dbReference>
<reference evidence="2 3" key="1">
    <citation type="submission" date="2018-06" db="EMBL/GenBank/DDBJ databases">
        <authorList>
            <consortium name="Pathogen Informatics"/>
            <person name="Doyle S."/>
        </authorList>
    </citation>
    <scope>NUCLEOTIDE SEQUENCE [LARGE SCALE GENOMIC DNA]</scope>
    <source>
        <strain evidence="2 3">NCTC10794</strain>
    </source>
</reference>
<proteinExistence type="predicted"/>
<dbReference type="InterPro" id="IPR015947">
    <property type="entry name" value="PUA-like_sf"/>
</dbReference>
<dbReference type="Gene3D" id="2.30.130.30">
    <property type="entry name" value="Hypothetical protein"/>
    <property type="match status" value="1"/>
</dbReference>
<protein>
    <submittedName>
        <fullName evidence="2">ASCH domain</fullName>
    </submittedName>
</protein>
<dbReference type="SUPFAM" id="SSF88697">
    <property type="entry name" value="PUA domain-like"/>
    <property type="match status" value="1"/>
</dbReference>
<dbReference type="Proteomes" id="UP000254867">
    <property type="component" value="Unassembled WGS sequence"/>
</dbReference>
<dbReference type="AlphaFoldDB" id="A0A377I274"/>
<sequence>MKALSVRQPWAHLIANGEKTIEVRSWQTDYRGKLLICTSLAEKNSFFNVSKEVGGKENEVLVMPYGVMYCYVDLVDVRKLRMSDFEAAVLENGFDFRNQYAWVLENPVPVRFNKVYGKLRLFEVEDELIVPVLTTNDWLKQAREFEPQAKPTKRSQIW</sequence>
<feature type="domain" description="ASCH" evidence="1">
    <location>
        <begin position="4"/>
        <end position="96"/>
    </location>
</feature>
<name>A0A377I274_HAEPH</name>